<accession>A0A2M7RI88</accession>
<dbReference type="AlphaFoldDB" id="A0A2M7RI88"/>
<name>A0A2M7RI88_9BACT</name>
<comment type="caution">
    <text evidence="2">The sequence shown here is derived from an EMBL/GenBank/DDBJ whole genome shotgun (WGS) entry which is preliminary data.</text>
</comment>
<feature type="transmembrane region" description="Helical" evidence="1">
    <location>
        <begin position="43"/>
        <end position="61"/>
    </location>
</feature>
<keyword evidence="1" id="KW-0812">Transmembrane</keyword>
<keyword evidence="1" id="KW-1133">Transmembrane helix</keyword>
<evidence type="ECO:0000313" key="3">
    <source>
        <dbReference type="Proteomes" id="UP000230779"/>
    </source>
</evidence>
<organism evidence="2 3">
    <name type="scientific">Candidatus Kerfeldbacteria bacterium CG_4_10_14_0_8_um_filter_42_10</name>
    <dbReference type="NCBI Taxonomy" id="2014248"/>
    <lineage>
        <taxon>Bacteria</taxon>
        <taxon>Candidatus Kerfeldiibacteriota</taxon>
    </lineage>
</organism>
<proteinExistence type="predicted"/>
<dbReference type="Proteomes" id="UP000230779">
    <property type="component" value="Unassembled WGS sequence"/>
</dbReference>
<feature type="transmembrane region" description="Helical" evidence="1">
    <location>
        <begin position="112"/>
        <end position="135"/>
    </location>
</feature>
<evidence type="ECO:0000256" key="1">
    <source>
        <dbReference type="SAM" id="Phobius"/>
    </source>
</evidence>
<evidence type="ECO:0000313" key="2">
    <source>
        <dbReference type="EMBL" id="PIY96473.1"/>
    </source>
</evidence>
<sequence length="152" mass="17354">MSQKNETFNRNVRMFLMVAMTLIIASTNLLFDFKYAADDDTLGLLLLNDFILLIVLNSVHYTKSKLEAWFYLAVSVQMVLVIGYLIYRAFNRAFDTGLLFEPNRVGIGLENLWWLAPAVVYAWSLCRSIIFLLGFKGAGVCDEEDKLVPPQM</sequence>
<feature type="transmembrane region" description="Helical" evidence="1">
    <location>
        <begin position="12"/>
        <end position="31"/>
    </location>
</feature>
<protein>
    <submittedName>
        <fullName evidence="2">Uncharacterized protein</fullName>
    </submittedName>
</protein>
<keyword evidence="1" id="KW-0472">Membrane</keyword>
<feature type="transmembrane region" description="Helical" evidence="1">
    <location>
        <begin position="68"/>
        <end position="87"/>
    </location>
</feature>
<reference evidence="2 3" key="1">
    <citation type="submission" date="2017-09" db="EMBL/GenBank/DDBJ databases">
        <title>Depth-based differentiation of microbial function through sediment-hosted aquifers and enrichment of novel symbionts in the deep terrestrial subsurface.</title>
        <authorList>
            <person name="Probst A.J."/>
            <person name="Ladd B."/>
            <person name="Jarett J.K."/>
            <person name="Geller-Mcgrath D.E."/>
            <person name="Sieber C.M."/>
            <person name="Emerson J.B."/>
            <person name="Anantharaman K."/>
            <person name="Thomas B.C."/>
            <person name="Malmstrom R."/>
            <person name="Stieglmeier M."/>
            <person name="Klingl A."/>
            <person name="Woyke T."/>
            <person name="Ryan C.M."/>
            <person name="Banfield J.F."/>
        </authorList>
    </citation>
    <scope>NUCLEOTIDE SEQUENCE [LARGE SCALE GENOMIC DNA]</scope>
    <source>
        <strain evidence="2">CG_4_10_14_0_8_um_filter_42_10</strain>
    </source>
</reference>
<gene>
    <name evidence="2" type="ORF">COY66_04040</name>
</gene>
<dbReference type="EMBL" id="PFMD01000047">
    <property type="protein sequence ID" value="PIY96473.1"/>
    <property type="molecule type" value="Genomic_DNA"/>
</dbReference>